<feature type="transmembrane region" description="Helical" evidence="8">
    <location>
        <begin position="131"/>
        <end position="150"/>
    </location>
</feature>
<dbReference type="GO" id="GO:0005886">
    <property type="term" value="C:plasma membrane"/>
    <property type="evidence" value="ECO:0007669"/>
    <property type="project" value="UniProtKB-SubCell"/>
</dbReference>
<dbReference type="AlphaFoldDB" id="A0A1F5MHQ8"/>
<feature type="transmembrane region" description="Helical" evidence="8">
    <location>
        <begin position="354"/>
        <end position="376"/>
    </location>
</feature>
<evidence type="ECO:0000256" key="5">
    <source>
        <dbReference type="ARBA" id="ARBA00022692"/>
    </source>
</evidence>
<feature type="domain" description="Glycosyltransferase RgtA/B/C/D-like" evidence="9">
    <location>
        <begin position="86"/>
        <end position="235"/>
    </location>
</feature>
<dbReference type="EMBL" id="MFDT01000021">
    <property type="protein sequence ID" value="OGE64906.1"/>
    <property type="molecule type" value="Genomic_DNA"/>
</dbReference>
<sequence>MKIFKVFTNQYFWLLLIIIGGLLVRLYKIDSPIADWHSWRQADTAAVTRNFIKEDFNPFFPKFDDMTGISEHPVVNPARFRFVEFPLYNIFVYPFYLVFGINDQFHRLVSVLFSLGSTAILFFIVRKYTSVFVGLASAFVFAFLPFNVFFSRTTLPEPTFIFFALGMIYFVDKWIGGSRGIWGIGGFIFTAIAFLIKPWAIFFFLPLIYSVFATKKTGRFWIKFILFTALALLPLFLWRLWILQQPQGIPASSWLLNSDGIRFRPAFWWWIVSERMGREILGATGLVLFFIGLLSRPKNGNYFLHFWALSSFLFIVIFATGNVRHNYYQTQFIPIASIFFSLGLVQLLKGSNQFIARIWTILIALILFPLSFYFGFKIVKEFYNINNPVIVEAGKKADQILPKDAVVVAPYNGDTAFLYQTNRPGLPVVALPLPELVSDYGVTSYVSTTRDGQTNWVLRHFQILEDNPRFVIADLTKLISPLSIEDPEP</sequence>
<evidence type="ECO:0000256" key="8">
    <source>
        <dbReference type="SAM" id="Phobius"/>
    </source>
</evidence>
<feature type="transmembrane region" description="Helical" evidence="8">
    <location>
        <begin position="332"/>
        <end position="348"/>
    </location>
</feature>
<dbReference type="PANTHER" id="PTHR33908:SF11">
    <property type="entry name" value="MEMBRANE PROTEIN"/>
    <property type="match status" value="1"/>
</dbReference>
<evidence type="ECO:0000256" key="2">
    <source>
        <dbReference type="ARBA" id="ARBA00022475"/>
    </source>
</evidence>
<evidence type="ECO:0000313" key="10">
    <source>
        <dbReference type="EMBL" id="OGE64906.1"/>
    </source>
</evidence>
<feature type="transmembrane region" description="Helical" evidence="8">
    <location>
        <begin position="108"/>
        <end position="125"/>
    </location>
</feature>
<keyword evidence="4" id="KW-0808">Transferase</keyword>
<dbReference type="PANTHER" id="PTHR33908">
    <property type="entry name" value="MANNOSYLTRANSFERASE YKCB-RELATED"/>
    <property type="match status" value="1"/>
</dbReference>
<evidence type="ECO:0000259" key="9">
    <source>
        <dbReference type="Pfam" id="PF13231"/>
    </source>
</evidence>
<feature type="transmembrane region" description="Helical" evidence="8">
    <location>
        <begin position="302"/>
        <end position="320"/>
    </location>
</feature>
<evidence type="ECO:0000256" key="1">
    <source>
        <dbReference type="ARBA" id="ARBA00004651"/>
    </source>
</evidence>
<feature type="transmembrane region" description="Helical" evidence="8">
    <location>
        <begin position="220"/>
        <end position="242"/>
    </location>
</feature>
<dbReference type="Proteomes" id="UP000178859">
    <property type="component" value="Unassembled WGS sequence"/>
</dbReference>
<keyword evidence="5 8" id="KW-0812">Transmembrane</keyword>
<evidence type="ECO:0000256" key="4">
    <source>
        <dbReference type="ARBA" id="ARBA00022679"/>
    </source>
</evidence>
<name>A0A1F5MHQ8_9BACT</name>
<feature type="transmembrane region" description="Helical" evidence="8">
    <location>
        <begin position="85"/>
        <end position="101"/>
    </location>
</feature>
<keyword evidence="6 8" id="KW-1133">Transmembrane helix</keyword>
<dbReference type="GO" id="GO:0016763">
    <property type="term" value="F:pentosyltransferase activity"/>
    <property type="evidence" value="ECO:0007669"/>
    <property type="project" value="TreeGrafter"/>
</dbReference>
<organism evidence="10 11">
    <name type="scientific">Candidatus Daviesbacteria bacterium RIFCSPLOWO2_02_FULL_36_7</name>
    <dbReference type="NCBI Taxonomy" id="1797792"/>
    <lineage>
        <taxon>Bacteria</taxon>
        <taxon>Candidatus Daviesiibacteriota</taxon>
    </lineage>
</organism>
<dbReference type="InterPro" id="IPR038731">
    <property type="entry name" value="RgtA/B/C-like"/>
</dbReference>
<feature type="transmembrane region" description="Helical" evidence="8">
    <location>
        <begin position="279"/>
        <end position="296"/>
    </location>
</feature>
<keyword evidence="2" id="KW-1003">Cell membrane</keyword>
<proteinExistence type="predicted"/>
<evidence type="ECO:0000256" key="6">
    <source>
        <dbReference type="ARBA" id="ARBA00022989"/>
    </source>
</evidence>
<gene>
    <name evidence="10" type="ORF">A3I48_03350</name>
</gene>
<feature type="transmembrane region" description="Helical" evidence="8">
    <location>
        <begin position="181"/>
        <end position="208"/>
    </location>
</feature>
<evidence type="ECO:0000313" key="11">
    <source>
        <dbReference type="Proteomes" id="UP000178859"/>
    </source>
</evidence>
<comment type="subcellular location">
    <subcellularLocation>
        <location evidence="1">Cell membrane</location>
        <topology evidence="1">Multi-pass membrane protein</topology>
    </subcellularLocation>
</comment>
<keyword evidence="7 8" id="KW-0472">Membrane</keyword>
<comment type="caution">
    <text evidence="10">The sequence shown here is derived from an EMBL/GenBank/DDBJ whole genome shotgun (WGS) entry which is preliminary data.</text>
</comment>
<evidence type="ECO:0000256" key="7">
    <source>
        <dbReference type="ARBA" id="ARBA00023136"/>
    </source>
</evidence>
<feature type="transmembrane region" description="Helical" evidence="8">
    <location>
        <begin position="12"/>
        <end position="29"/>
    </location>
</feature>
<accession>A0A1F5MHQ8</accession>
<evidence type="ECO:0000256" key="3">
    <source>
        <dbReference type="ARBA" id="ARBA00022676"/>
    </source>
</evidence>
<dbReference type="InterPro" id="IPR050297">
    <property type="entry name" value="LipidA_mod_glycosyltrf_83"/>
</dbReference>
<dbReference type="Pfam" id="PF13231">
    <property type="entry name" value="PMT_2"/>
    <property type="match status" value="1"/>
</dbReference>
<dbReference type="GO" id="GO:0009103">
    <property type="term" value="P:lipopolysaccharide biosynthetic process"/>
    <property type="evidence" value="ECO:0007669"/>
    <property type="project" value="UniProtKB-ARBA"/>
</dbReference>
<feature type="transmembrane region" description="Helical" evidence="8">
    <location>
        <begin position="159"/>
        <end position="175"/>
    </location>
</feature>
<reference evidence="10 11" key="1">
    <citation type="journal article" date="2016" name="Nat. Commun.">
        <title>Thousands of microbial genomes shed light on interconnected biogeochemical processes in an aquifer system.</title>
        <authorList>
            <person name="Anantharaman K."/>
            <person name="Brown C.T."/>
            <person name="Hug L.A."/>
            <person name="Sharon I."/>
            <person name="Castelle C.J."/>
            <person name="Probst A.J."/>
            <person name="Thomas B.C."/>
            <person name="Singh A."/>
            <person name="Wilkins M.J."/>
            <person name="Karaoz U."/>
            <person name="Brodie E.L."/>
            <person name="Williams K.H."/>
            <person name="Hubbard S.S."/>
            <person name="Banfield J.F."/>
        </authorList>
    </citation>
    <scope>NUCLEOTIDE SEQUENCE [LARGE SCALE GENOMIC DNA]</scope>
</reference>
<keyword evidence="3" id="KW-0328">Glycosyltransferase</keyword>
<protein>
    <recommendedName>
        <fullName evidence="9">Glycosyltransferase RgtA/B/C/D-like domain-containing protein</fullName>
    </recommendedName>
</protein>